<reference evidence="1 2" key="1">
    <citation type="submission" date="2020-06" db="EMBL/GenBank/DDBJ databases">
        <authorList>
            <person name="Li R."/>
            <person name="Bekaert M."/>
        </authorList>
    </citation>
    <scope>NUCLEOTIDE SEQUENCE [LARGE SCALE GENOMIC DNA]</scope>
    <source>
        <strain evidence="2">wild</strain>
    </source>
</reference>
<name>A0A6J8DRP8_MYTCO</name>
<protein>
    <submittedName>
        <fullName evidence="1">Uncharacterized protein</fullName>
    </submittedName>
</protein>
<keyword evidence="2" id="KW-1185">Reference proteome</keyword>
<gene>
    <name evidence="1" type="ORF">MCOR_43870</name>
</gene>
<evidence type="ECO:0000313" key="2">
    <source>
        <dbReference type="Proteomes" id="UP000507470"/>
    </source>
</evidence>
<dbReference type="Proteomes" id="UP000507470">
    <property type="component" value="Unassembled WGS sequence"/>
</dbReference>
<dbReference type="AlphaFoldDB" id="A0A6J8DRP8"/>
<sequence length="180" mass="20036">MDLSDLIPSLSGKYIISFIDIYKGSPEGFPVPDKSAANIVQLLIDEIIPRQLSIDPVKKSRLVVPPESTESEMEVDNEENETVENRTLILKSVNQKNKHERDTSSDEDEIPLKELKKRINIYIKLDSAYLVQPGEGGEKVMNFAAKYDKQSGASGVGKDRGRSCYQQMCSLFTNAGQPQG</sequence>
<proteinExistence type="predicted"/>
<organism evidence="1 2">
    <name type="scientific">Mytilus coruscus</name>
    <name type="common">Sea mussel</name>
    <dbReference type="NCBI Taxonomy" id="42192"/>
    <lineage>
        <taxon>Eukaryota</taxon>
        <taxon>Metazoa</taxon>
        <taxon>Spiralia</taxon>
        <taxon>Lophotrochozoa</taxon>
        <taxon>Mollusca</taxon>
        <taxon>Bivalvia</taxon>
        <taxon>Autobranchia</taxon>
        <taxon>Pteriomorphia</taxon>
        <taxon>Mytilida</taxon>
        <taxon>Mytiloidea</taxon>
        <taxon>Mytilidae</taxon>
        <taxon>Mytilinae</taxon>
        <taxon>Mytilus</taxon>
    </lineage>
</organism>
<dbReference type="EMBL" id="CACVKT020007786">
    <property type="protein sequence ID" value="CAC5410706.1"/>
    <property type="molecule type" value="Genomic_DNA"/>
</dbReference>
<evidence type="ECO:0000313" key="1">
    <source>
        <dbReference type="EMBL" id="CAC5410706.1"/>
    </source>
</evidence>
<accession>A0A6J8DRP8</accession>